<dbReference type="OrthoDB" id="8196554at2759"/>
<keyword evidence="5" id="KW-1185">Reference proteome</keyword>
<dbReference type="AlphaFoldDB" id="A0A482WF04"/>
<dbReference type="FunCoup" id="A0A482WF04">
    <property type="interactions" value="48"/>
</dbReference>
<dbReference type="GO" id="GO:0007623">
    <property type="term" value="P:circadian rhythm"/>
    <property type="evidence" value="ECO:0007669"/>
    <property type="project" value="UniProtKB-ARBA"/>
</dbReference>
<dbReference type="Pfam" id="PF06585">
    <property type="entry name" value="JHBP"/>
    <property type="match status" value="1"/>
</dbReference>
<dbReference type="PANTHER" id="PTHR11008:SF18">
    <property type="entry name" value="BCDNA.GH05536-RELATED"/>
    <property type="match status" value="1"/>
</dbReference>
<dbReference type="InParanoid" id="A0A482WF04"/>
<evidence type="ECO:0000313" key="4">
    <source>
        <dbReference type="EMBL" id="RZF32067.1"/>
    </source>
</evidence>
<dbReference type="SMR" id="A0A482WF04"/>
<evidence type="ECO:0000256" key="1">
    <source>
        <dbReference type="ARBA" id="ARBA00022729"/>
    </source>
</evidence>
<dbReference type="InterPro" id="IPR010562">
    <property type="entry name" value="Haemolymph_juvenile_hormone-bd"/>
</dbReference>
<accession>A0A482WF04</accession>
<proteinExistence type="inferred from homology"/>
<name>A0A482WF04_LAOST</name>
<evidence type="ECO:0000256" key="2">
    <source>
        <dbReference type="ARBA" id="ARBA00023108"/>
    </source>
</evidence>
<reference evidence="4 5" key="1">
    <citation type="journal article" date="2017" name="Gigascience">
        <title>Genome sequence of the small brown planthopper, Laodelphax striatellus.</title>
        <authorList>
            <person name="Zhu J."/>
            <person name="Jiang F."/>
            <person name="Wang X."/>
            <person name="Yang P."/>
            <person name="Bao Y."/>
            <person name="Zhao W."/>
            <person name="Wang W."/>
            <person name="Lu H."/>
            <person name="Wang Q."/>
            <person name="Cui N."/>
            <person name="Li J."/>
            <person name="Chen X."/>
            <person name="Luo L."/>
            <person name="Yu J."/>
            <person name="Kang L."/>
            <person name="Cui F."/>
        </authorList>
    </citation>
    <scope>NUCLEOTIDE SEQUENCE [LARGE SCALE GENOMIC DNA]</scope>
    <source>
        <strain evidence="4">Lst14</strain>
    </source>
</reference>
<protein>
    <recommendedName>
        <fullName evidence="6">Circadian clock-controlled protein</fullName>
    </recommendedName>
</protein>
<dbReference type="Proteomes" id="UP000291343">
    <property type="component" value="Unassembled WGS sequence"/>
</dbReference>
<evidence type="ECO:0000256" key="3">
    <source>
        <dbReference type="ARBA" id="ARBA00060902"/>
    </source>
</evidence>
<evidence type="ECO:0000313" key="5">
    <source>
        <dbReference type="Proteomes" id="UP000291343"/>
    </source>
</evidence>
<dbReference type="InterPro" id="IPR038606">
    <property type="entry name" value="To_sf"/>
</dbReference>
<sequence>MIKATYLSPCIRNTPEFNQCIRKALQLLMGKLSKAGIKELGLESVDPLSIAELEMTYNGGDPVIGADVTLKDTITRGFSAIKVIDVRSKTDDPNFFGMDIDFYVPRIVTNGKYKMEGHVGNYPVNGAGDFNITTTEVTGTWKLRGTPIVDDGVTYIRIDRMSVRPEIGGLKAHASNLINDNPELSQIVLAFVNRFWKVLYQEMIPYAEEHFEKILKGIVNKIFLKIPYDQLFPPARLE</sequence>
<keyword evidence="2" id="KW-0090">Biological rhythms</keyword>
<dbReference type="Gene3D" id="3.15.10.30">
    <property type="entry name" value="Haemolymph juvenile hormone binding protein"/>
    <property type="match status" value="1"/>
</dbReference>
<evidence type="ECO:0008006" key="6">
    <source>
        <dbReference type="Google" id="ProtNLM"/>
    </source>
</evidence>
<dbReference type="FunFam" id="3.15.10.30:FF:000001">
    <property type="entry name" value="Takeout-like protein 1"/>
    <property type="match status" value="1"/>
</dbReference>
<gene>
    <name evidence="4" type="ORF">LSTR_LSTR005971</name>
</gene>
<dbReference type="PANTHER" id="PTHR11008">
    <property type="entry name" value="PROTEIN TAKEOUT-LIKE PROTEIN"/>
    <property type="match status" value="1"/>
</dbReference>
<dbReference type="GO" id="GO:0005615">
    <property type="term" value="C:extracellular space"/>
    <property type="evidence" value="ECO:0007669"/>
    <property type="project" value="TreeGrafter"/>
</dbReference>
<comment type="caution">
    <text evidence="4">The sequence shown here is derived from an EMBL/GenBank/DDBJ whole genome shotgun (WGS) entry which is preliminary data.</text>
</comment>
<dbReference type="EMBL" id="QKKF02037604">
    <property type="protein sequence ID" value="RZF32067.1"/>
    <property type="molecule type" value="Genomic_DNA"/>
</dbReference>
<keyword evidence="1" id="KW-0732">Signal</keyword>
<comment type="similarity">
    <text evidence="3">Belongs to the TO family.</text>
</comment>
<organism evidence="4 5">
    <name type="scientific">Laodelphax striatellus</name>
    <name type="common">Small brown planthopper</name>
    <name type="synonym">Delphax striatella</name>
    <dbReference type="NCBI Taxonomy" id="195883"/>
    <lineage>
        <taxon>Eukaryota</taxon>
        <taxon>Metazoa</taxon>
        <taxon>Ecdysozoa</taxon>
        <taxon>Arthropoda</taxon>
        <taxon>Hexapoda</taxon>
        <taxon>Insecta</taxon>
        <taxon>Pterygota</taxon>
        <taxon>Neoptera</taxon>
        <taxon>Paraneoptera</taxon>
        <taxon>Hemiptera</taxon>
        <taxon>Auchenorrhyncha</taxon>
        <taxon>Fulgoroidea</taxon>
        <taxon>Delphacidae</taxon>
        <taxon>Criomorphinae</taxon>
        <taxon>Laodelphax</taxon>
    </lineage>
</organism>
<dbReference type="SMART" id="SM00700">
    <property type="entry name" value="JHBP"/>
    <property type="match status" value="1"/>
</dbReference>